<dbReference type="Proteomes" id="UP000323188">
    <property type="component" value="Unassembled WGS sequence"/>
</dbReference>
<dbReference type="AlphaFoldDB" id="A0A5B2TWB8"/>
<protein>
    <submittedName>
        <fullName evidence="1">Uncharacterized protein</fullName>
    </submittedName>
</protein>
<evidence type="ECO:0000313" key="2">
    <source>
        <dbReference type="Proteomes" id="UP000323188"/>
    </source>
</evidence>
<comment type="caution">
    <text evidence="1">The sequence shown here is derived from an EMBL/GenBank/DDBJ whole genome shotgun (WGS) entry which is preliminary data.</text>
</comment>
<evidence type="ECO:0000313" key="1">
    <source>
        <dbReference type="EMBL" id="KAA2218821.1"/>
    </source>
</evidence>
<reference evidence="1 2" key="1">
    <citation type="submission" date="2019-09" db="EMBL/GenBank/DDBJ databases">
        <authorList>
            <person name="Khan S.A."/>
            <person name="Jeon C.O."/>
            <person name="Chun B.H."/>
            <person name="Jeong S.E."/>
        </authorList>
    </citation>
    <scope>NUCLEOTIDE SEQUENCE [LARGE SCALE GENOMIC DNA]</scope>
    <source>
        <strain evidence="1 2">KCTC 42508</strain>
    </source>
</reference>
<organism evidence="1 2">
    <name type="scientific">Maribacter flavus</name>
    <dbReference type="NCBI Taxonomy" id="1658664"/>
    <lineage>
        <taxon>Bacteria</taxon>
        <taxon>Pseudomonadati</taxon>
        <taxon>Bacteroidota</taxon>
        <taxon>Flavobacteriia</taxon>
        <taxon>Flavobacteriales</taxon>
        <taxon>Flavobacteriaceae</taxon>
        <taxon>Maribacter</taxon>
    </lineage>
</organism>
<dbReference type="RefSeq" id="WP_154917335.1">
    <property type="nucleotide sequence ID" value="NZ_VUOE01000001.1"/>
</dbReference>
<gene>
    <name evidence="1" type="ORF">F0361_04125</name>
</gene>
<sequence length="246" mass="28602">MEQLKNFKKVFFLGMVFGILGLHAQKEATYPKLPKSVMEIHDLIPDSWQILSQVSGDLNGDGYEDLAFAIQSPVKETIQYTDDSESDTIVTSPRILGIYFGKRNGKFKKKLQSNTFIINRNTPVMDEPFKGLEILPDGEFQILFFIWPCRECTSWSEHLYSFRYQNKAFELVGYNENIAQRVSADDIAYNIDFENKTMHISTSTINDETDEQVLEEQPTIKFELDKLKTLKSMEKPFEWEFLQLHI</sequence>
<name>A0A5B2TWB8_9FLAO</name>
<dbReference type="EMBL" id="VUOE01000001">
    <property type="protein sequence ID" value="KAA2218821.1"/>
    <property type="molecule type" value="Genomic_DNA"/>
</dbReference>
<accession>A0A5B2TWB8</accession>
<proteinExistence type="predicted"/>